<evidence type="ECO:0000313" key="4">
    <source>
        <dbReference type="Proteomes" id="UP000032604"/>
    </source>
</evidence>
<dbReference type="EMBL" id="QWEA01000095">
    <property type="protein sequence ID" value="RIJ44063.1"/>
    <property type="molecule type" value="Genomic_DNA"/>
</dbReference>
<sequence>MGTFKYDSTLTAEFDDRLLAHLQLVIGAKLRRGENFYFSWRDDVEVGDGRTTIWMHNSLPLVFKYHGSRVPPINRKWVDALMTTANSPGGLLIMREPPEDEPRDDAR</sequence>
<dbReference type="Proteomes" id="UP000032604">
    <property type="component" value="Chromosome"/>
</dbReference>
<organism evidence="2 4">
    <name type="scientific">Clavibacter michiganensis subsp. insidiosus</name>
    <dbReference type="NCBI Taxonomy" id="33014"/>
    <lineage>
        <taxon>Bacteria</taxon>
        <taxon>Bacillati</taxon>
        <taxon>Actinomycetota</taxon>
        <taxon>Actinomycetes</taxon>
        <taxon>Micrococcales</taxon>
        <taxon>Microbacteriaceae</taxon>
        <taxon>Clavibacter</taxon>
    </lineage>
</organism>
<reference evidence="2 4" key="1">
    <citation type="journal article" date="2015" name="Genome Announc.">
        <title>Complete Genome Sequence of Clavibacter michiganensis subsp. insidiosus R1-1 Using PacBio Single-Molecule Real-Time Technology.</title>
        <authorList>
            <person name="Lu Y."/>
            <person name="Samac D.A."/>
            <person name="Glazebrook J."/>
            <person name="Ishimaru C.A."/>
        </authorList>
    </citation>
    <scope>NUCLEOTIDE SEQUENCE [LARGE SCALE GENOMIC DNA]</scope>
    <source>
        <strain evidence="2 4">R1-1</strain>
    </source>
</reference>
<dbReference type="GO" id="GO:0016874">
    <property type="term" value="F:ligase activity"/>
    <property type="evidence" value="ECO:0007669"/>
    <property type="project" value="UniProtKB-KW"/>
</dbReference>
<dbReference type="AlphaFoldDB" id="A0A0D5CLU9"/>
<evidence type="ECO:0000313" key="5">
    <source>
        <dbReference type="Proteomes" id="UP000266634"/>
    </source>
</evidence>
<protein>
    <submittedName>
        <fullName evidence="2">ATP-dependent DNA ligase</fullName>
    </submittedName>
</protein>
<gene>
    <name evidence="3" type="ORF">DZF93_04225</name>
    <name evidence="2" type="ORF">VO01_14995</name>
</gene>
<reference evidence="3 5" key="2">
    <citation type="submission" date="2018-08" db="EMBL/GenBank/DDBJ databases">
        <title>Genome Sequence of Clavibacter michiganensis Subspecies type strains, and the Atypical Peach-Colored Strains Isolated from Tomato.</title>
        <authorList>
            <person name="Osdaghi E."/>
            <person name="Portier P."/>
            <person name="Briand M."/>
            <person name="Jacques M.-A."/>
        </authorList>
    </citation>
    <scope>NUCLEOTIDE SEQUENCE [LARGE SCALE GENOMIC DNA]</scope>
    <source>
        <strain evidence="3 5">CFBP 6488</strain>
    </source>
</reference>
<evidence type="ECO:0000259" key="1">
    <source>
        <dbReference type="Pfam" id="PF25355"/>
    </source>
</evidence>
<dbReference type="EMBL" id="CP011043">
    <property type="protein sequence ID" value="AJW80247.1"/>
    <property type="molecule type" value="Genomic_DNA"/>
</dbReference>
<dbReference type="PATRIC" id="fig|33014.5.peg.3090"/>
<dbReference type="RefSeq" id="WP_012039605.1">
    <property type="nucleotide sequence ID" value="NZ_CP011043.1"/>
</dbReference>
<dbReference type="OrthoDB" id="5123855at2"/>
<keyword evidence="2" id="KW-0436">Ligase</keyword>
<name>A0A0D5CLU9_9MICO</name>
<proteinExistence type="predicted"/>
<evidence type="ECO:0000313" key="3">
    <source>
        <dbReference type="EMBL" id="RIJ44063.1"/>
    </source>
</evidence>
<dbReference type="GeneID" id="29472187"/>
<dbReference type="InterPro" id="IPR057204">
    <property type="entry name" value="DUF7882"/>
</dbReference>
<evidence type="ECO:0000313" key="2">
    <source>
        <dbReference type="EMBL" id="AJW80247.1"/>
    </source>
</evidence>
<dbReference type="Pfam" id="PF25355">
    <property type="entry name" value="DUF7882"/>
    <property type="match status" value="1"/>
</dbReference>
<dbReference type="HOGENOM" id="CLU_147960_0_0_11"/>
<accession>A0A0D5CLU9</accession>
<feature type="domain" description="DUF7882" evidence="1">
    <location>
        <begin position="1"/>
        <end position="96"/>
    </location>
</feature>
<dbReference type="KEGG" id="cmh:VO01_14995"/>
<dbReference type="Proteomes" id="UP000266634">
    <property type="component" value="Unassembled WGS sequence"/>
</dbReference>